<dbReference type="InterPro" id="IPR052441">
    <property type="entry name" value="Armadillo-Ser/Thr_Kinase"/>
</dbReference>
<dbReference type="InterPro" id="IPR016024">
    <property type="entry name" value="ARM-type_fold"/>
</dbReference>
<organism evidence="3 4">
    <name type="scientific">Phyllotreta striolata</name>
    <name type="common">Striped flea beetle</name>
    <name type="synonym">Crioceris striolata</name>
    <dbReference type="NCBI Taxonomy" id="444603"/>
    <lineage>
        <taxon>Eukaryota</taxon>
        <taxon>Metazoa</taxon>
        <taxon>Ecdysozoa</taxon>
        <taxon>Arthropoda</taxon>
        <taxon>Hexapoda</taxon>
        <taxon>Insecta</taxon>
        <taxon>Pterygota</taxon>
        <taxon>Neoptera</taxon>
        <taxon>Endopterygota</taxon>
        <taxon>Coleoptera</taxon>
        <taxon>Polyphaga</taxon>
        <taxon>Cucujiformia</taxon>
        <taxon>Chrysomeloidea</taxon>
        <taxon>Chrysomelidae</taxon>
        <taxon>Galerucinae</taxon>
        <taxon>Alticini</taxon>
        <taxon>Phyllotreta</taxon>
    </lineage>
</organism>
<proteinExistence type="predicted"/>
<name>A0A9N9XJB3_PHYSR</name>
<evidence type="ECO:0000256" key="1">
    <source>
        <dbReference type="ARBA" id="ARBA00022737"/>
    </source>
</evidence>
<dbReference type="Gene3D" id="1.25.10.10">
    <property type="entry name" value="Leucine-rich Repeat Variant"/>
    <property type="match status" value="2"/>
</dbReference>
<sequence>MARMSSKAVKKKTKLDSKQPDDIKEKTYLTRNVETSISILESPENDIVLEALLFLSKYADIRLVNLTYLQQRGLLKKLLDLFQRNICILRLALRLLNILLDVEDVMVEFNEGIYDDKIKQITEFYIRHEDNYVRQFSLNILIKLAATCRITNLIFSVNLLNPILQTLQSKKNESLLKTTIKLLDYLLRSPAVISVLPELQKFDITVILDYMNDEDPEISKLTYDIIEKLTMFGLDVYQNIFRHNHLVEKMMEIVMNPALKDNHDVALRIILNCMNSDFTSYYFVESIQFLKFCLWVKTCDVEYLKPCIEMFSKLCAMPHLRQTLFDLSVEQSILFFFRSTNRYILNRACEAISNLSEHKYCCEQIVTPMLIKSLCTMMEKREEEDPENAVVIKTIVELVRRSLKTIDFLNHFNAQQTFIDMFRQGPNAYSEETYLRVVEMLYQFSVHPIYKETIICDKFFEELCWVLKYGSEDISIFSVELITYFMPLPDFTGIFIRNSGPAVILDKLKSTKNEFLFKNLLVLIHCALSNEPIIMEFIRRNIVQILKGFSEDVKRKAPLIQTILQLIFDVYLPLKFFELARLEITDKLNNQFYLIFGEWKEPFPFLEIFQSEKLSPRKTIYVVDYTFERAKPKPLPENCHPNENAPQKVDDPAIVSLISSPYEIKYGELSPDPFLPSYIYHIKQYFEKQGDVIKKIRILAEYVDTVLCGPEEDTNLPQKFHTFKLHLQTLRFKLGTNMIPIGYLRIGFHCEKALLFKAIADKTCIPCSFVKGQNNLYWNEVAVFTGIGEHQILTIYVVDLMNNIGNLMAVGTKEANNYCYTKKFKYG</sequence>
<dbReference type="EMBL" id="OU900094">
    <property type="protein sequence ID" value="CAG9854044.1"/>
    <property type="molecule type" value="Genomic_DNA"/>
</dbReference>
<dbReference type="PANTHER" id="PTHR46618">
    <property type="entry name" value="ARMADILLO REPEAT-CONTAINING PROTEIN 3"/>
    <property type="match status" value="1"/>
</dbReference>
<protein>
    <recommendedName>
        <fullName evidence="2">EDR1/CTR1/ARMC3-like peptidase-like domain-containing protein</fullName>
    </recommendedName>
</protein>
<dbReference type="SUPFAM" id="SSF48371">
    <property type="entry name" value="ARM repeat"/>
    <property type="match status" value="2"/>
</dbReference>
<evidence type="ECO:0000259" key="2">
    <source>
        <dbReference type="Pfam" id="PF14381"/>
    </source>
</evidence>
<dbReference type="AlphaFoldDB" id="A0A9N9XJB3"/>
<dbReference type="Pfam" id="PF14381">
    <property type="entry name" value="EDR1_CTR1_ARMC3_pept"/>
    <property type="match status" value="1"/>
</dbReference>
<accession>A0A9N9XJB3</accession>
<evidence type="ECO:0000313" key="3">
    <source>
        <dbReference type="EMBL" id="CAG9854044.1"/>
    </source>
</evidence>
<dbReference type="Proteomes" id="UP001153712">
    <property type="component" value="Chromosome 1"/>
</dbReference>
<dbReference type="OrthoDB" id="7537227at2759"/>
<keyword evidence="1" id="KW-0677">Repeat</keyword>
<dbReference type="InterPro" id="IPR055164">
    <property type="entry name" value="EDR1/CTR1/ARMC3-like_pept-like"/>
</dbReference>
<feature type="domain" description="EDR1/CTR1/ARMC3-like peptidase-like" evidence="2">
    <location>
        <begin position="693"/>
        <end position="807"/>
    </location>
</feature>
<keyword evidence="4" id="KW-1185">Reference proteome</keyword>
<gene>
    <name evidence="3" type="ORF">PHYEVI_LOCUS509</name>
</gene>
<dbReference type="InterPro" id="IPR011989">
    <property type="entry name" value="ARM-like"/>
</dbReference>
<dbReference type="PANTHER" id="PTHR46618:SF1">
    <property type="entry name" value="ARMADILLO REPEAT-CONTAINING PROTEIN 3"/>
    <property type="match status" value="1"/>
</dbReference>
<reference evidence="3" key="1">
    <citation type="submission" date="2022-01" db="EMBL/GenBank/DDBJ databases">
        <authorList>
            <person name="King R."/>
        </authorList>
    </citation>
    <scope>NUCLEOTIDE SEQUENCE</scope>
</reference>
<evidence type="ECO:0000313" key="4">
    <source>
        <dbReference type="Proteomes" id="UP001153712"/>
    </source>
</evidence>